<organism evidence="3 4">
    <name type="scientific">Canavalia gladiata</name>
    <name type="common">Sword bean</name>
    <name type="synonym">Dolichos gladiatus</name>
    <dbReference type="NCBI Taxonomy" id="3824"/>
    <lineage>
        <taxon>Eukaryota</taxon>
        <taxon>Viridiplantae</taxon>
        <taxon>Streptophyta</taxon>
        <taxon>Embryophyta</taxon>
        <taxon>Tracheophyta</taxon>
        <taxon>Spermatophyta</taxon>
        <taxon>Magnoliopsida</taxon>
        <taxon>eudicotyledons</taxon>
        <taxon>Gunneridae</taxon>
        <taxon>Pentapetalae</taxon>
        <taxon>rosids</taxon>
        <taxon>fabids</taxon>
        <taxon>Fabales</taxon>
        <taxon>Fabaceae</taxon>
        <taxon>Papilionoideae</taxon>
        <taxon>50 kb inversion clade</taxon>
        <taxon>NPAAA clade</taxon>
        <taxon>indigoferoid/millettioid clade</taxon>
        <taxon>Phaseoleae</taxon>
        <taxon>Canavalia</taxon>
    </lineage>
</organism>
<keyword evidence="2" id="KW-1133">Transmembrane helix</keyword>
<keyword evidence="2" id="KW-0472">Membrane</keyword>
<evidence type="ECO:0000256" key="2">
    <source>
        <dbReference type="SAM" id="Phobius"/>
    </source>
</evidence>
<comment type="caution">
    <text evidence="3">The sequence shown here is derived from an EMBL/GenBank/DDBJ whole genome shotgun (WGS) entry which is preliminary data.</text>
</comment>
<gene>
    <name evidence="3" type="ORF">VNO77_16461</name>
</gene>
<keyword evidence="2" id="KW-0812">Transmembrane</keyword>
<keyword evidence="4" id="KW-1185">Reference proteome</keyword>
<dbReference type="EMBL" id="JAYMYQ010000003">
    <property type="protein sequence ID" value="KAK7345849.1"/>
    <property type="molecule type" value="Genomic_DNA"/>
</dbReference>
<evidence type="ECO:0000313" key="3">
    <source>
        <dbReference type="EMBL" id="KAK7345849.1"/>
    </source>
</evidence>
<feature type="transmembrane region" description="Helical" evidence="2">
    <location>
        <begin position="30"/>
        <end position="54"/>
    </location>
</feature>
<proteinExistence type="predicted"/>
<evidence type="ECO:0000256" key="1">
    <source>
        <dbReference type="SAM" id="MobiDB-lite"/>
    </source>
</evidence>
<reference evidence="3 4" key="1">
    <citation type="submission" date="2024-01" db="EMBL/GenBank/DDBJ databases">
        <title>The genomes of 5 underutilized Papilionoideae crops provide insights into root nodulation and disease resistanc.</title>
        <authorList>
            <person name="Jiang F."/>
        </authorList>
    </citation>
    <scope>NUCLEOTIDE SEQUENCE [LARGE SCALE GENOMIC DNA]</scope>
    <source>
        <strain evidence="3">LVBAO_FW01</strain>
        <tissue evidence="3">Leaves</tissue>
    </source>
</reference>
<sequence length="100" mass="11771">MAKETRPEETTVANSHDNQRRKGMDRFNEFLSSGMCLCICQFTLIPFSFIQAWLMPQVVMIPYKDEIENSKSRQETENLNPWIWLGVGKLRPSRVEYEDL</sequence>
<dbReference type="Proteomes" id="UP001367508">
    <property type="component" value="Unassembled WGS sequence"/>
</dbReference>
<protein>
    <submittedName>
        <fullName evidence="3">Uncharacterized protein</fullName>
    </submittedName>
</protein>
<name>A0AAN9M453_CANGL</name>
<dbReference type="AlphaFoldDB" id="A0AAN9M453"/>
<feature type="region of interest" description="Disordered" evidence="1">
    <location>
        <begin position="1"/>
        <end position="20"/>
    </location>
</feature>
<accession>A0AAN9M453</accession>
<evidence type="ECO:0000313" key="4">
    <source>
        <dbReference type="Proteomes" id="UP001367508"/>
    </source>
</evidence>